<dbReference type="Proteomes" id="UP000226431">
    <property type="component" value="Unassembled WGS sequence"/>
</dbReference>
<name>A0A2C5YAR7_9HYPO</name>
<protein>
    <submittedName>
        <fullName evidence="2">Uncharacterized protein</fullName>
    </submittedName>
</protein>
<dbReference type="EMBL" id="NJES01001409">
    <property type="protein sequence ID" value="PHH64713.1"/>
    <property type="molecule type" value="Genomic_DNA"/>
</dbReference>
<comment type="caution">
    <text evidence="2">The sequence shown here is derived from an EMBL/GenBank/DDBJ whole genome shotgun (WGS) entry which is preliminary data.</text>
</comment>
<feature type="region of interest" description="Disordered" evidence="1">
    <location>
        <begin position="1"/>
        <end position="177"/>
    </location>
</feature>
<dbReference type="STRING" id="2004952.A0A2C5YAR7"/>
<feature type="compositionally biased region" description="Basic and acidic residues" evidence="1">
    <location>
        <begin position="157"/>
        <end position="177"/>
    </location>
</feature>
<organism evidence="2 3">
    <name type="scientific">Ophiocordyceps camponoti-rufipedis</name>
    <dbReference type="NCBI Taxonomy" id="2004952"/>
    <lineage>
        <taxon>Eukaryota</taxon>
        <taxon>Fungi</taxon>
        <taxon>Dikarya</taxon>
        <taxon>Ascomycota</taxon>
        <taxon>Pezizomycotina</taxon>
        <taxon>Sordariomycetes</taxon>
        <taxon>Hypocreomycetidae</taxon>
        <taxon>Hypocreales</taxon>
        <taxon>Ophiocordycipitaceae</taxon>
        <taxon>Ophiocordyceps</taxon>
    </lineage>
</organism>
<feature type="compositionally biased region" description="Basic and acidic residues" evidence="1">
    <location>
        <begin position="74"/>
        <end position="83"/>
    </location>
</feature>
<reference evidence="2 3" key="1">
    <citation type="submission" date="2017-06" db="EMBL/GenBank/DDBJ databases">
        <title>Ant-infecting Ophiocordyceps genomes reveal a high diversity of potential behavioral manipulation genes and a possible major role for enterotoxins.</title>
        <authorList>
            <person name="De Bekker C."/>
            <person name="Evans H.C."/>
            <person name="Brachmann A."/>
            <person name="Hughes D.P."/>
        </authorList>
    </citation>
    <scope>NUCLEOTIDE SEQUENCE [LARGE SCALE GENOMIC DNA]</scope>
    <source>
        <strain evidence="2 3">Map16</strain>
    </source>
</reference>
<proteinExistence type="predicted"/>
<keyword evidence="3" id="KW-1185">Reference proteome</keyword>
<feature type="compositionally biased region" description="Low complexity" evidence="1">
    <location>
        <begin position="63"/>
        <end position="73"/>
    </location>
</feature>
<gene>
    <name evidence="2" type="ORF">CDD80_1109</name>
</gene>
<dbReference type="AlphaFoldDB" id="A0A2C5YAR7"/>
<evidence type="ECO:0000256" key="1">
    <source>
        <dbReference type="SAM" id="MobiDB-lite"/>
    </source>
</evidence>
<evidence type="ECO:0000313" key="3">
    <source>
        <dbReference type="Proteomes" id="UP000226431"/>
    </source>
</evidence>
<dbReference type="OrthoDB" id="5425130at2759"/>
<sequence>MGVESSKLSLVKKTLHRHRSIIDDAPPSKLSKTKNRPAPHRPPTPEYGLEDAEAVSAHDDAFVSPVSPAPSESPRVERAHVPEQRIPTRKPVPAPMLDAVSDLQSLDGADTQTLPPPSPRGRRRPSSLGGWSFRASDSTESVGIMSIGPRTVSSRLDLQRQDTERPRRTTVDSDPRMVRSESQGLLFRGRDGTLYPEMKLTREAHESASYFPLQTDRIPEPGTVIPAGPLKDSHYGCYQGHRSMHRRQNKHYPLTCQTCDKADDEDRWACTFCNLRICEACMRALNGHQRVLRRLVDELALNTPLSLSSISRPGSSLGMPPVKLY</sequence>
<evidence type="ECO:0000313" key="2">
    <source>
        <dbReference type="EMBL" id="PHH64713.1"/>
    </source>
</evidence>
<accession>A0A2C5YAR7</accession>